<dbReference type="SUPFAM" id="SSF55909">
    <property type="entry name" value="Pentein"/>
    <property type="match status" value="1"/>
</dbReference>
<proteinExistence type="inferred from homology"/>
<gene>
    <name evidence="3" type="ORF">METZ01_LOCUS108362</name>
</gene>
<keyword evidence="2" id="KW-0808">Transferase</keyword>
<name>A0A381WTC9_9ZZZZ</name>
<dbReference type="AlphaFoldDB" id="A0A381WTC9"/>
<dbReference type="Gene3D" id="3.75.10.10">
    <property type="entry name" value="L-arginine/glycine Amidinotransferase, Chain A"/>
    <property type="match status" value="1"/>
</dbReference>
<protein>
    <recommendedName>
        <fullName evidence="4">Glycine amidinotransferase</fullName>
    </recommendedName>
</protein>
<evidence type="ECO:0000256" key="1">
    <source>
        <dbReference type="ARBA" id="ARBA00006943"/>
    </source>
</evidence>
<dbReference type="EMBL" id="UINC01012755">
    <property type="protein sequence ID" value="SVA55508.1"/>
    <property type="molecule type" value="Genomic_DNA"/>
</dbReference>
<dbReference type="PANTHER" id="PTHR10488:SF1">
    <property type="entry name" value="GLYCINE AMIDINOTRANSFERASE, MITOCHONDRIAL"/>
    <property type="match status" value="1"/>
</dbReference>
<accession>A0A381WTC9</accession>
<dbReference type="InterPro" id="IPR033195">
    <property type="entry name" value="AmidinoTrfase"/>
</dbReference>
<evidence type="ECO:0000256" key="2">
    <source>
        <dbReference type="ARBA" id="ARBA00022679"/>
    </source>
</evidence>
<dbReference type="GO" id="GO:0015068">
    <property type="term" value="F:glycine amidinotransferase activity"/>
    <property type="evidence" value="ECO:0007669"/>
    <property type="project" value="TreeGrafter"/>
</dbReference>
<dbReference type="PANTHER" id="PTHR10488">
    <property type="entry name" value="GLYCINE AMIDINOTRANSFERASE, MITOCHONDRIAL"/>
    <property type="match status" value="1"/>
</dbReference>
<organism evidence="3">
    <name type="scientific">marine metagenome</name>
    <dbReference type="NCBI Taxonomy" id="408172"/>
    <lineage>
        <taxon>unclassified sequences</taxon>
        <taxon>metagenomes</taxon>
        <taxon>ecological metagenomes</taxon>
    </lineage>
</organism>
<comment type="similarity">
    <text evidence="1">Belongs to the amidinotransferase family.</text>
</comment>
<evidence type="ECO:0008006" key="4">
    <source>
        <dbReference type="Google" id="ProtNLM"/>
    </source>
</evidence>
<dbReference type="GO" id="GO:0005758">
    <property type="term" value="C:mitochondrial intermembrane space"/>
    <property type="evidence" value="ECO:0007669"/>
    <property type="project" value="TreeGrafter"/>
</dbReference>
<dbReference type="GO" id="GO:0006601">
    <property type="term" value="P:creatine biosynthetic process"/>
    <property type="evidence" value="ECO:0007669"/>
    <property type="project" value="TreeGrafter"/>
</dbReference>
<evidence type="ECO:0000313" key="3">
    <source>
        <dbReference type="EMBL" id="SVA55508.1"/>
    </source>
</evidence>
<reference evidence="3" key="1">
    <citation type="submission" date="2018-05" db="EMBL/GenBank/DDBJ databases">
        <authorList>
            <person name="Lanie J.A."/>
            <person name="Ng W.-L."/>
            <person name="Kazmierczak K.M."/>
            <person name="Andrzejewski T.M."/>
            <person name="Davidsen T.M."/>
            <person name="Wayne K.J."/>
            <person name="Tettelin H."/>
            <person name="Glass J.I."/>
            <person name="Rusch D."/>
            <person name="Podicherti R."/>
            <person name="Tsui H.-C.T."/>
            <person name="Winkler M.E."/>
        </authorList>
    </citation>
    <scope>NUCLEOTIDE SEQUENCE</scope>
</reference>
<sequence length="372" mass="43060">MENNHKVVNSWNEWDQLKHVIVGTADKANIPPMEPALEPKISEDSGMKGSHGARSIESIEKANLQLNNFVKTLESFNIKVDRPTAIDFTKAIETPDWHNDGMFDCMPPRDVILTVGNEMLEAPMSYRCRWFEYLAYRPLLEKYYDEDPNMRWEAAPKPRLTGATYKKNYFREGITIEERYKKIENADFILTEDEPLFDAAEILRFGKDLFYHNNFTSNLKGLNWLRRHFPNHRVHQINLPGDLIPTHIDACFTPIKPGVMLINPNRKLSNEQRNIFENNKWKIVEAEPSIHNSPPPMCYSSIWLSMNVLILNPKTICVEASETRMIKQMENLGMEVVPVPFRDAYAFGGSLHCATTDVFREGECEDYFPNQS</sequence>